<evidence type="ECO:0000313" key="1">
    <source>
        <dbReference type="EMBL" id="OUI86666.1"/>
    </source>
</evidence>
<proteinExistence type="predicted"/>
<comment type="caution">
    <text evidence="1">The sequence shown here is derived from an EMBL/GenBank/DDBJ whole genome shotgun (WGS) entry which is preliminary data.</text>
</comment>
<sequence length="61" mass="7129">MKTIKFLFDDKFNKLQELFETATVRILSGCKPHSKYMLRVVTKIKPTHKAHNRVETVLPVT</sequence>
<dbReference type="AlphaFoldDB" id="A0A252AAR0"/>
<organism evidence="1 2">
    <name type="scientific">Acetobacter tropicalis</name>
    <dbReference type="NCBI Taxonomy" id="104102"/>
    <lineage>
        <taxon>Bacteria</taxon>
        <taxon>Pseudomonadati</taxon>
        <taxon>Pseudomonadota</taxon>
        <taxon>Alphaproteobacteria</taxon>
        <taxon>Acetobacterales</taxon>
        <taxon>Acetobacteraceae</taxon>
        <taxon>Acetobacter</taxon>
    </lineage>
</organism>
<dbReference type="Proteomes" id="UP000194565">
    <property type="component" value="Unassembled WGS sequence"/>
</dbReference>
<accession>A0A252AAR0</accession>
<dbReference type="EMBL" id="JOMM01000017">
    <property type="protein sequence ID" value="OUI86666.1"/>
    <property type="molecule type" value="Genomic_DNA"/>
</dbReference>
<gene>
    <name evidence="1" type="ORF">HC62_03650</name>
</gene>
<protein>
    <submittedName>
        <fullName evidence="1">Uncharacterized protein</fullName>
    </submittedName>
</protein>
<evidence type="ECO:0000313" key="2">
    <source>
        <dbReference type="Proteomes" id="UP000194565"/>
    </source>
</evidence>
<reference evidence="1 2" key="1">
    <citation type="submission" date="2014-06" db="EMBL/GenBank/DDBJ databases">
        <authorList>
            <person name="Ju J."/>
            <person name="Zhang J."/>
        </authorList>
    </citation>
    <scope>NUCLEOTIDE SEQUENCE [LARGE SCALE GENOMIC DNA]</scope>
    <source>
        <strain evidence="1">DmW_042</strain>
    </source>
</reference>
<name>A0A252AAR0_9PROT</name>